<dbReference type="GO" id="GO:0022857">
    <property type="term" value="F:transmembrane transporter activity"/>
    <property type="evidence" value="ECO:0007669"/>
    <property type="project" value="InterPro"/>
</dbReference>
<accession>A0A326UCV1</accession>
<feature type="transmembrane region" description="Helical" evidence="8">
    <location>
        <begin position="99"/>
        <end position="118"/>
    </location>
</feature>
<organism evidence="9 10">
    <name type="scientific">Thermosporothrix hazakensis</name>
    <dbReference type="NCBI Taxonomy" id="644383"/>
    <lineage>
        <taxon>Bacteria</taxon>
        <taxon>Bacillati</taxon>
        <taxon>Chloroflexota</taxon>
        <taxon>Ktedonobacteria</taxon>
        <taxon>Ktedonobacterales</taxon>
        <taxon>Thermosporotrichaceae</taxon>
        <taxon>Thermosporothrix</taxon>
    </lineage>
</organism>
<proteinExistence type="inferred from homology"/>
<gene>
    <name evidence="9" type="ORF">EI42_01286</name>
</gene>
<keyword evidence="3" id="KW-0813">Transport</keyword>
<evidence type="ECO:0000256" key="3">
    <source>
        <dbReference type="ARBA" id="ARBA00022448"/>
    </source>
</evidence>
<evidence type="ECO:0000256" key="8">
    <source>
        <dbReference type="SAM" id="Phobius"/>
    </source>
</evidence>
<keyword evidence="7 8" id="KW-0472">Membrane</keyword>
<feature type="transmembrane region" description="Helical" evidence="8">
    <location>
        <begin position="314"/>
        <end position="333"/>
    </location>
</feature>
<comment type="similarity">
    <text evidence="2">Belongs to the binding-protein-dependent transport system permease family. FecCD subfamily.</text>
</comment>
<dbReference type="InterPro" id="IPR000522">
    <property type="entry name" value="ABC_transptr_permease_BtuC"/>
</dbReference>
<dbReference type="Gene3D" id="1.10.3470.10">
    <property type="entry name" value="ABC transporter involved in vitamin B12 uptake, BtuC"/>
    <property type="match status" value="1"/>
</dbReference>
<dbReference type="OrthoDB" id="9792889at2"/>
<dbReference type="PANTHER" id="PTHR30472:SF30">
    <property type="entry name" value="IRON-UPTAKE SYSTEM PERMEASE PROTEIN FEUB"/>
    <property type="match status" value="1"/>
</dbReference>
<evidence type="ECO:0000256" key="1">
    <source>
        <dbReference type="ARBA" id="ARBA00004651"/>
    </source>
</evidence>
<name>A0A326UCV1_THEHA</name>
<keyword evidence="5 8" id="KW-0812">Transmembrane</keyword>
<feature type="transmembrane region" description="Helical" evidence="8">
    <location>
        <begin position="15"/>
        <end position="38"/>
    </location>
</feature>
<evidence type="ECO:0000313" key="9">
    <source>
        <dbReference type="EMBL" id="PZW34449.1"/>
    </source>
</evidence>
<dbReference type="GO" id="GO:0005886">
    <property type="term" value="C:plasma membrane"/>
    <property type="evidence" value="ECO:0007669"/>
    <property type="project" value="UniProtKB-SubCell"/>
</dbReference>
<feature type="transmembrane region" description="Helical" evidence="8">
    <location>
        <begin position="207"/>
        <end position="228"/>
    </location>
</feature>
<evidence type="ECO:0000256" key="5">
    <source>
        <dbReference type="ARBA" id="ARBA00022692"/>
    </source>
</evidence>
<dbReference type="EMBL" id="QKUF01000002">
    <property type="protein sequence ID" value="PZW34449.1"/>
    <property type="molecule type" value="Genomic_DNA"/>
</dbReference>
<dbReference type="AlphaFoldDB" id="A0A326UCV1"/>
<dbReference type="PANTHER" id="PTHR30472">
    <property type="entry name" value="FERRIC ENTEROBACTIN TRANSPORT SYSTEM PERMEASE PROTEIN"/>
    <property type="match status" value="1"/>
</dbReference>
<feature type="transmembrane region" description="Helical" evidence="8">
    <location>
        <begin position="157"/>
        <end position="179"/>
    </location>
</feature>
<evidence type="ECO:0000313" key="10">
    <source>
        <dbReference type="Proteomes" id="UP000248806"/>
    </source>
</evidence>
<evidence type="ECO:0000256" key="4">
    <source>
        <dbReference type="ARBA" id="ARBA00022475"/>
    </source>
</evidence>
<dbReference type="SUPFAM" id="SSF81345">
    <property type="entry name" value="ABC transporter involved in vitamin B12 uptake, BtuC"/>
    <property type="match status" value="1"/>
</dbReference>
<dbReference type="CDD" id="cd06550">
    <property type="entry name" value="TM_ABC_iron-siderophores_like"/>
    <property type="match status" value="1"/>
</dbReference>
<feature type="transmembrane region" description="Helical" evidence="8">
    <location>
        <begin position="286"/>
        <end position="308"/>
    </location>
</feature>
<dbReference type="InterPro" id="IPR037294">
    <property type="entry name" value="ABC_BtuC-like"/>
</dbReference>
<dbReference type="Proteomes" id="UP000248806">
    <property type="component" value="Unassembled WGS sequence"/>
</dbReference>
<comment type="subcellular location">
    <subcellularLocation>
        <location evidence="1">Cell membrane</location>
        <topology evidence="1">Multi-pass membrane protein</topology>
    </subcellularLocation>
</comment>
<keyword evidence="6 8" id="KW-1133">Transmembrane helix</keyword>
<protein>
    <submittedName>
        <fullName evidence="9">Iron complex transport system permease protein</fullName>
    </submittedName>
</protein>
<keyword evidence="4" id="KW-1003">Cell membrane</keyword>
<reference evidence="9 10" key="1">
    <citation type="submission" date="2018-06" db="EMBL/GenBank/DDBJ databases">
        <title>Genomic Encyclopedia of Archaeal and Bacterial Type Strains, Phase II (KMG-II): from individual species to whole genera.</title>
        <authorList>
            <person name="Goeker M."/>
        </authorList>
    </citation>
    <scope>NUCLEOTIDE SEQUENCE [LARGE SCALE GENOMIC DNA]</scope>
    <source>
        <strain evidence="9 10">ATCC BAA-1881</strain>
    </source>
</reference>
<evidence type="ECO:0000256" key="7">
    <source>
        <dbReference type="ARBA" id="ARBA00023136"/>
    </source>
</evidence>
<dbReference type="Pfam" id="PF01032">
    <property type="entry name" value="FecCD"/>
    <property type="match status" value="1"/>
</dbReference>
<evidence type="ECO:0000256" key="2">
    <source>
        <dbReference type="ARBA" id="ARBA00007935"/>
    </source>
</evidence>
<feature type="transmembrane region" description="Helical" evidence="8">
    <location>
        <begin position="124"/>
        <end position="145"/>
    </location>
</feature>
<dbReference type="FunFam" id="1.10.3470.10:FF:000001">
    <property type="entry name" value="Vitamin B12 ABC transporter permease BtuC"/>
    <property type="match status" value="1"/>
</dbReference>
<dbReference type="GO" id="GO:0033214">
    <property type="term" value="P:siderophore-iron import into cell"/>
    <property type="evidence" value="ECO:0007669"/>
    <property type="project" value="TreeGrafter"/>
</dbReference>
<comment type="caution">
    <text evidence="9">The sequence shown here is derived from an EMBL/GenBank/DDBJ whole genome shotgun (WGS) entry which is preliminary data.</text>
</comment>
<keyword evidence="10" id="KW-1185">Reference proteome</keyword>
<feature type="transmembrane region" description="Helical" evidence="8">
    <location>
        <begin position="67"/>
        <end position="87"/>
    </location>
</feature>
<evidence type="ECO:0000256" key="6">
    <source>
        <dbReference type="ARBA" id="ARBA00022989"/>
    </source>
</evidence>
<dbReference type="RefSeq" id="WP_111320005.1">
    <property type="nucleotide sequence ID" value="NZ_BIFX01000001.1"/>
</dbReference>
<sequence length="341" mass="36528">MDSVIPVQSKRQRRLTWLLLLSPILIVAVMLASLMIGVQQISLQTVFEALFHFDKENLSHTIVLSRLPRVLGALLIGASLALSGALMQGVTRNYLASPSITGVLDGSALLVTIGYIFFSGLSSWGLILFSLIGSALGTAIVFGMASLIPNGFSPARLGIIGLIIGTFFSSLSSIIATYFQASQDISFWFNARLDQISLEFLGPTLPFFVLGVVLAFSVAGSVTILALGEEVSISLGQKTIVVKGLAMLSVIVLTGLSVALAGKISFIGLIIPHIVRYLIGVDYRHIVPCSAIFGGIFLAFCDILARLVNFPFETPIGVLTSLFGVPFFLYLVYTRGGKRHV</sequence>